<sequence length="583" mass="61700">MAAPAVPAPSPAPSPTTGSPPPAPPRPTTLTRARRHLPRLGALVFLAAIGYLVIAPLVGLQRLAFEDDARGYSAAFDSPDMAETLRTTAGMALGSLGIALVLGTFLAWAATRLPPRLRLLRVLPVLPIVVPAVAAVTGWAFLFSPRPGYLNAALRNLPWWDHLDEGPVDIYTLPWIVLITGFGLTAFVYLFVSAGFGNINAELIEAAQMSGSSPAGVFFRVTLPLLRPVLVYGGFVALLLGLGQFTGPLLLGRNNGVNVLTTDMYVAVSQSPVDYGRAAAIGSPLLLFGIAVVLFQKVILGDHSRFVTHGGKAFRSGGRPSWVAVTGILLYGLVALALPLGALIVVSLSAFWSGRIEPSGFTLDNFRRVFQESGITDAIVNSLTTSVISVAIALPLGFIAASLLLKGRRFRIIRAAVDFIVAMPLGIPAVVFGAGFLLTYSREPFILYGTRTVIVLVYVTLMLPFATRMQLSGMVALGDTYLEASRTSGAGALRTNTEIVLPLLRPTLAGAGALMFVLLTHEFTASLLVRAPTTQVMGTILFDYWANGSYPLVAAIALVMTLVTSAGVFVAMSVAGSDIFEKL</sequence>
<feature type="transmembrane region" description="Helical" evidence="8">
    <location>
        <begin position="278"/>
        <end position="300"/>
    </location>
</feature>
<dbReference type="Pfam" id="PF00528">
    <property type="entry name" value="BPD_transp_1"/>
    <property type="match status" value="2"/>
</dbReference>
<feature type="transmembrane region" description="Helical" evidence="8">
    <location>
        <begin position="40"/>
        <end position="60"/>
    </location>
</feature>
<feature type="transmembrane region" description="Helical" evidence="8">
    <location>
        <begin position="170"/>
        <end position="192"/>
    </location>
</feature>
<protein>
    <submittedName>
        <fullName evidence="11">Iron ABC transporter permease</fullName>
    </submittedName>
</protein>
<feature type="transmembrane region" description="Helical" evidence="8">
    <location>
        <begin position="89"/>
        <end position="110"/>
    </location>
</feature>
<accession>A0ABN3QIW5</accession>
<name>A0ABN3QIW5_9ACTN</name>
<feature type="transmembrane region" description="Helical" evidence="8">
    <location>
        <begin position="549"/>
        <end position="575"/>
    </location>
</feature>
<evidence type="ECO:0000256" key="4">
    <source>
        <dbReference type="ARBA" id="ARBA00022519"/>
    </source>
</evidence>
<proteinExistence type="inferred from homology"/>
<evidence type="ECO:0000256" key="6">
    <source>
        <dbReference type="ARBA" id="ARBA00022989"/>
    </source>
</evidence>
<evidence type="ECO:0000256" key="3">
    <source>
        <dbReference type="ARBA" id="ARBA00022475"/>
    </source>
</evidence>
<keyword evidence="12" id="KW-1185">Reference proteome</keyword>
<reference evidence="11 12" key="1">
    <citation type="journal article" date="2019" name="Int. J. Syst. Evol. Microbiol.">
        <title>The Global Catalogue of Microorganisms (GCM) 10K type strain sequencing project: providing services to taxonomists for standard genome sequencing and annotation.</title>
        <authorList>
            <consortium name="The Broad Institute Genomics Platform"/>
            <consortium name="The Broad Institute Genome Sequencing Center for Infectious Disease"/>
            <person name="Wu L."/>
            <person name="Ma J."/>
        </authorList>
    </citation>
    <scope>NUCLEOTIDE SEQUENCE [LARGE SCALE GENOMIC DNA]</scope>
    <source>
        <strain evidence="11 12">JCM 4524</strain>
    </source>
</reference>
<keyword evidence="5 8" id="KW-0812">Transmembrane</keyword>
<dbReference type="Proteomes" id="UP001500151">
    <property type="component" value="Unassembled WGS sequence"/>
</dbReference>
<dbReference type="PROSITE" id="PS50928">
    <property type="entry name" value="ABC_TM1"/>
    <property type="match status" value="2"/>
</dbReference>
<feature type="transmembrane region" description="Helical" evidence="8">
    <location>
        <begin position="386"/>
        <end position="405"/>
    </location>
</feature>
<comment type="similarity">
    <text evidence="8">Belongs to the binding-protein-dependent transport system permease family.</text>
</comment>
<keyword evidence="2 8" id="KW-0813">Transport</keyword>
<feature type="compositionally biased region" description="Pro residues" evidence="9">
    <location>
        <begin position="1"/>
        <end position="27"/>
    </location>
</feature>
<feature type="domain" description="ABC transmembrane type-1" evidence="10">
    <location>
        <begin position="379"/>
        <end position="571"/>
    </location>
</feature>
<evidence type="ECO:0000256" key="5">
    <source>
        <dbReference type="ARBA" id="ARBA00022692"/>
    </source>
</evidence>
<dbReference type="RefSeq" id="WP_344388574.1">
    <property type="nucleotide sequence ID" value="NZ_BAAASJ010000019.1"/>
</dbReference>
<evidence type="ECO:0000256" key="8">
    <source>
        <dbReference type="RuleBase" id="RU363032"/>
    </source>
</evidence>
<evidence type="ECO:0000256" key="9">
    <source>
        <dbReference type="SAM" id="MobiDB-lite"/>
    </source>
</evidence>
<dbReference type="CDD" id="cd06261">
    <property type="entry name" value="TM_PBP2"/>
    <property type="match status" value="2"/>
</dbReference>
<evidence type="ECO:0000313" key="12">
    <source>
        <dbReference type="Proteomes" id="UP001500151"/>
    </source>
</evidence>
<keyword evidence="7 8" id="KW-0472">Membrane</keyword>
<dbReference type="Gene3D" id="1.10.3720.10">
    <property type="entry name" value="MetI-like"/>
    <property type="match status" value="2"/>
</dbReference>
<evidence type="ECO:0000256" key="1">
    <source>
        <dbReference type="ARBA" id="ARBA00004429"/>
    </source>
</evidence>
<feature type="domain" description="ABC transmembrane type-1" evidence="10">
    <location>
        <begin position="85"/>
        <end position="296"/>
    </location>
</feature>
<feature type="transmembrane region" description="Helical" evidence="8">
    <location>
        <begin position="321"/>
        <end position="352"/>
    </location>
</feature>
<dbReference type="PANTHER" id="PTHR43357:SF4">
    <property type="entry name" value="INNER MEMBRANE ABC TRANSPORTER PERMEASE PROTEIN YDCV"/>
    <property type="match status" value="1"/>
</dbReference>
<comment type="caution">
    <text evidence="11">The sequence shown here is derived from an EMBL/GenBank/DDBJ whole genome shotgun (WGS) entry which is preliminary data.</text>
</comment>
<evidence type="ECO:0000256" key="7">
    <source>
        <dbReference type="ARBA" id="ARBA00023136"/>
    </source>
</evidence>
<feature type="transmembrane region" description="Helical" evidence="8">
    <location>
        <begin position="445"/>
        <end position="466"/>
    </location>
</feature>
<keyword evidence="3" id="KW-1003">Cell membrane</keyword>
<evidence type="ECO:0000259" key="10">
    <source>
        <dbReference type="PROSITE" id="PS50928"/>
    </source>
</evidence>
<feature type="transmembrane region" description="Helical" evidence="8">
    <location>
        <begin position="417"/>
        <end position="439"/>
    </location>
</feature>
<dbReference type="EMBL" id="BAAASJ010000019">
    <property type="protein sequence ID" value="GAA2627406.1"/>
    <property type="molecule type" value="Genomic_DNA"/>
</dbReference>
<feature type="transmembrane region" description="Helical" evidence="8">
    <location>
        <begin position="508"/>
        <end position="529"/>
    </location>
</feature>
<dbReference type="InterPro" id="IPR035906">
    <property type="entry name" value="MetI-like_sf"/>
</dbReference>
<organism evidence="11 12">
    <name type="scientific">Streptomyces vastus</name>
    <dbReference type="NCBI Taxonomy" id="285451"/>
    <lineage>
        <taxon>Bacteria</taxon>
        <taxon>Bacillati</taxon>
        <taxon>Actinomycetota</taxon>
        <taxon>Actinomycetes</taxon>
        <taxon>Kitasatosporales</taxon>
        <taxon>Streptomycetaceae</taxon>
        <taxon>Streptomyces</taxon>
    </lineage>
</organism>
<dbReference type="InterPro" id="IPR000515">
    <property type="entry name" value="MetI-like"/>
</dbReference>
<dbReference type="SUPFAM" id="SSF161098">
    <property type="entry name" value="MetI-like"/>
    <property type="match status" value="2"/>
</dbReference>
<feature type="transmembrane region" description="Helical" evidence="8">
    <location>
        <begin position="229"/>
        <end position="251"/>
    </location>
</feature>
<dbReference type="PANTHER" id="PTHR43357">
    <property type="entry name" value="INNER MEMBRANE ABC TRANSPORTER PERMEASE PROTEIN YDCV"/>
    <property type="match status" value="1"/>
</dbReference>
<gene>
    <name evidence="11" type="ORF">GCM10010307_16300</name>
</gene>
<evidence type="ECO:0000256" key="2">
    <source>
        <dbReference type="ARBA" id="ARBA00022448"/>
    </source>
</evidence>
<keyword evidence="6 8" id="KW-1133">Transmembrane helix</keyword>
<feature type="transmembrane region" description="Helical" evidence="8">
    <location>
        <begin position="122"/>
        <end position="142"/>
    </location>
</feature>
<keyword evidence="4" id="KW-0997">Cell inner membrane</keyword>
<evidence type="ECO:0000313" key="11">
    <source>
        <dbReference type="EMBL" id="GAA2627406.1"/>
    </source>
</evidence>
<comment type="subcellular location">
    <subcellularLocation>
        <location evidence="1">Cell inner membrane</location>
        <topology evidence="1">Multi-pass membrane protein</topology>
    </subcellularLocation>
    <subcellularLocation>
        <location evidence="8">Cell membrane</location>
        <topology evidence="8">Multi-pass membrane protein</topology>
    </subcellularLocation>
</comment>
<feature type="region of interest" description="Disordered" evidence="9">
    <location>
        <begin position="1"/>
        <end position="28"/>
    </location>
</feature>